<gene>
    <name evidence="1" type="ORF">JCM17846_18380</name>
</gene>
<name>A0A5A7NB37_9PROT</name>
<comment type="caution">
    <text evidence="1">The sequence shown here is derived from an EMBL/GenBank/DDBJ whole genome shotgun (WGS) entry which is preliminary data.</text>
</comment>
<proteinExistence type="predicted"/>
<protein>
    <submittedName>
        <fullName evidence="1">Uncharacterized protein</fullName>
    </submittedName>
</protein>
<dbReference type="EMBL" id="BKCN01000008">
    <property type="protein sequence ID" value="GER04156.1"/>
    <property type="molecule type" value="Genomic_DNA"/>
</dbReference>
<sequence length="73" mass="7726">MSDSCGQFGQLGALQIEKDAGAGVDIPVFLSFNCPNHPKPSVANNIPKQKHKDSSDSSDSFFTVVLVCVRACA</sequence>
<organism evidence="1 2">
    <name type="scientific">Iodidimonas nitroreducens</name>
    <dbReference type="NCBI Taxonomy" id="1236968"/>
    <lineage>
        <taxon>Bacteria</taxon>
        <taxon>Pseudomonadati</taxon>
        <taxon>Pseudomonadota</taxon>
        <taxon>Alphaproteobacteria</taxon>
        <taxon>Iodidimonadales</taxon>
        <taxon>Iodidimonadaceae</taxon>
        <taxon>Iodidimonas</taxon>
    </lineage>
</organism>
<evidence type="ECO:0000313" key="2">
    <source>
        <dbReference type="Proteomes" id="UP000324996"/>
    </source>
</evidence>
<reference evidence="1 2" key="1">
    <citation type="submission" date="2019-09" db="EMBL/GenBank/DDBJ databases">
        <title>NBRP : Genome information of microbial organism related human and environment.</title>
        <authorList>
            <person name="Hattori M."/>
            <person name="Oshima K."/>
            <person name="Inaba H."/>
            <person name="Suda W."/>
            <person name="Sakamoto M."/>
            <person name="Iino T."/>
            <person name="Kitahara M."/>
            <person name="Oshida Y."/>
            <person name="Iida T."/>
            <person name="Kudo T."/>
            <person name="Itoh T."/>
            <person name="Ohkuma M."/>
        </authorList>
    </citation>
    <scope>NUCLEOTIDE SEQUENCE [LARGE SCALE GENOMIC DNA]</scope>
    <source>
        <strain evidence="1 2">Q-1</strain>
    </source>
</reference>
<accession>A0A5A7NB37</accession>
<evidence type="ECO:0000313" key="1">
    <source>
        <dbReference type="EMBL" id="GER04156.1"/>
    </source>
</evidence>
<dbReference type="AlphaFoldDB" id="A0A5A7NB37"/>
<keyword evidence="2" id="KW-1185">Reference proteome</keyword>
<dbReference type="Proteomes" id="UP000324996">
    <property type="component" value="Unassembled WGS sequence"/>
</dbReference>